<proteinExistence type="predicted"/>
<evidence type="ECO:0000313" key="3">
    <source>
        <dbReference type="Proteomes" id="UP000285146"/>
    </source>
</evidence>
<dbReference type="InParanoid" id="A0A423WVS4"/>
<dbReference type="EMBL" id="LKEB01000037">
    <property type="protein sequence ID" value="ROW07578.1"/>
    <property type="molecule type" value="Genomic_DNA"/>
</dbReference>
<keyword evidence="3" id="KW-1185">Reference proteome</keyword>
<evidence type="ECO:0000256" key="1">
    <source>
        <dbReference type="SAM" id="MobiDB-lite"/>
    </source>
</evidence>
<feature type="compositionally biased region" description="Low complexity" evidence="1">
    <location>
        <begin position="76"/>
        <end position="93"/>
    </location>
</feature>
<gene>
    <name evidence="2" type="ORF">VPNG_06864</name>
</gene>
<accession>A0A423WVS4</accession>
<feature type="region of interest" description="Disordered" evidence="1">
    <location>
        <begin position="76"/>
        <end position="99"/>
    </location>
</feature>
<evidence type="ECO:0000313" key="2">
    <source>
        <dbReference type="EMBL" id="ROW07578.1"/>
    </source>
</evidence>
<dbReference type="AlphaFoldDB" id="A0A423WVS4"/>
<dbReference type="Proteomes" id="UP000285146">
    <property type="component" value="Unassembled WGS sequence"/>
</dbReference>
<organism evidence="2 3">
    <name type="scientific">Cytospora leucostoma</name>
    <dbReference type="NCBI Taxonomy" id="1230097"/>
    <lineage>
        <taxon>Eukaryota</taxon>
        <taxon>Fungi</taxon>
        <taxon>Dikarya</taxon>
        <taxon>Ascomycota</taxon>
        <taxon>Pezizomycotina</taxon>
        <taxon>Sordariomycetes</taxon>
        <taxon>Sordariomycetidae</taxon>
        <taxon>Diaporthales</taxon>
        <taxon>Cytosporaceae</taxon>
        <taxon>Cytospora</taxon>
    </lineage>
</organism>
<dbReference type="OrthoDB" id="5236808at2759"/>
<reference evidence="2 3" key="1">
    <citation type="submission" date="2015-09" db="EMBL/GenBank/DDBJ databases">
        <title>Host preference determinants of Valsa canker pathogens revealed by comparative genomics.</title>
        <authorList>
            <person name="Yin Z."/>
            <person name="Huang L."/>
        </authorList>
    </citation>
    <scope>NUCLEOTIDE SEQUENCE [LARGE SCALE GENOMIC DNA]</scope>
    <source>
        <strain evidence="2 3">SXYLt</strain>
    </source>
</reference>
<sequence>MCGTTWLEHDRCGHSERMVREDSKCAIWYAQPDSTFHLREAEGFEHVDDFCRVCQYRLKACGSNDPKRSLSLFSDTLSRSNSTSSSKYTTSDADSAKHA</sequence>
<comment type="caution">
    <text evidence="2">The sequence shown here is derived from an EMBL/GenBank/DDBJ whole genome shotgun (WGS) entry which is preliminary data.</text>
</comment>
<name>A0A423WVS4_9PEZI</name>
<protein>
    <submittedName>
        <fullName evidence="2">Uncharacterized protein</fullName>
    </submittedName>
</protein>